<protein>
    <submittedName>
        <fullName evidence="1">LINE-type retrotransposon LIb DNA</fullName>
    </submittedName>
</protein>
<evidence type="ECO:0000313" key="2">
    <source>
        <dbReference type="Proteomes" id="UP000325081"/>
    </source>
</evidence>
<feature type="non-terminal residue" evidence="1">
    <location>
        <position position="1"/>
    </location>
</feature>
<gene>
    <name evidence="1" type="ORF">STAS_14794</name>
</gene>
<comment type="caution">
    <text evidence="1">The sequence shown here is derived from an EMBL/GenBank/DDBJ whole genome shotgun (WGS) entry which is preliminary data.</text>
</comment>
<sequence>KGTAGVKRKLGLVDYLAGDMGKQVSFRDEVLLPIAQSKVCIRNGVRWKVGNGLQISLWYDWWVGSGPFDRQGNRSADCLASLAQDSGMGVTFLDSPPPALLPLWTADLLGESST</sequence>
<name>A0A5A7Q075_STRAF</name>
<reference evidence="2" key="1">
    <citation type="journal article" date="2019" name="Curr. Biol.">
        <title>Genome Sequence of Striga asiatica Provides Insight into the Evolution of Plant Parasitism.</title>
        <authorList>
            <person name="Yoshida S."/>
            <person name="Kim S."/>
            <person name="Wafula E.K."/>
            <person name="Tanskanen J."/>
            <person name="Kim Y.M."/>
            <person name="Honaas L."/>
            <person name="Yang Z."/>
            <person name="Spallek T."/>
            <person name="Conn C.E."/>
            <person name="Ichihashi Y."/>
            <person name="Cheong K."/>
            <person name="Cui S."/>
            <person name="Der J.P."/>
            <person name="Gundlach H."/>
            <person name="Jiao Y."/>
            <person name="Hori C."/>
            <person name="Ishida J.K."/>
            <person name="Kasahara H."/>
            <person name="Kiba T."/>
            <person name="Kim M.S."/>
            <person name="Koo N."/>
            <person name="Laohavisit A."/>
            <person name="Lee Y.H."/>
            <person name="Lumba S."/>
            <person name="McCourt P."/>
            <person name="Mortimer J.C."/>
            <person name="Mutuku J.M."/>
            <person name="Nomura T."/>
            <person name="Sasaki-Sekimoto Y."/>
            <person name="Seto Y."/>
            <person name="Wang Y."/>
            <person name="Wakatake T."/>
            <person name="Sakakibara H."/>
            <person name="Demura T."/>
            <person name="Yamaguchi S."/>
            <person name="Yoneyama K."/>
            <person name="Manabe R.I."/>
            <person name="Nelson D.C."/>
            <person name="Schulman A.H."/>
            <person name="Timko M.P."/>
            <person name="dePamphilis C.W."/>
            <person name="Choi D."/>
            <person name="Shirasu K."/>
        </authorList>
    </citation>
    <scope>NUCLEOTIDE SEQUENCE [LARGE SCALE GENOMIC DNA]</scope>
    <source>
        <strain evidence="2">cv. UVA1</strain>
    </source>
</reference>
<dbReference type="AlphaFoldDB" id="A0A5A7Q075"/>
<accession>A0A5A7Q075</accession>
<proteinExistence type="predicted"/>
<dbReference type="Proteomes" id="UP000325081">
    <property type="component" value="Unassembled WGS sequence"/>
</dbReference>
<evidence type="ECO:0000313" key="1">
    <source>
        <dbReference type="EMBL" id="GER38306.1"/>
    </source>
</evidence>
<dbReference type="EMBL" id="BKCP01005461">
    <property type="protein sequence ID" value="GER38306.1"/>
    <property type="molecule type" value="Genomic_DNA"/>
</dbReference>
<organism evidence="1 2">
    <name type="scientific">Striga asiatica</name>
    <name type="common">Asiatic witchweed</name>
    <name type="synonym">Buchnera asiatica</name>
    <dbReference type="NCBI Taxonomy" id="4170"/>
    <lineage>
        <taxon>Eukaryota</taxon>
        <taxon>Viridiplantae</taxon>
        <taxon>Streptophyta</taxon>
        <taxon>Embryophyta</taxon>
        <taxon>Tracheophyta</taxon>
        <taxon>Spermatophyta</taxon>
        <taxon>Magnoliopsida</taxon>
        <taxon>eudicotyledons</taxon>
        <taxon>Gunneridae</taxon>
        <taxon>Pentapetalae</taxon>
        <taxon>asterids</taxon>
        <taxon>lamiids</taxon>
        <taxon>Lamiales</taxon>
        <taxon>Orobanchaceae</taxon>
        <taxon>Buchnereae</taxon>
        <taxon>Striga</taxon>
    </lineage>
</organism>
<keyword evidence="2" id="KW-1185">Reference proteome</keyword>